<dbReference type="GO" id="GO:0046982">
    <property type="term" value="F:protein heterodimerization activity"/>
    <property type="evidence" value="ECO:0007669"/>
    <property type="project" value="InterPro"/>
</dbReference>
<feature type="compositionally biased region" description="Low complexity" evidence="6">
    <location>
        <begin position="110"/>
        <end position="119"/>
    </location>
</feature>
<comment type="similarity">
    <text evidence="2">Belongs to the TAF11 family.</text>
</comment>
<dbReference type="AlphaFoldDB" id="A0A2D3VFI1"/>
<dbReference type="PANTHER" id="PTHR13218:SF8">
    <property type="entry name" value="TRANSCRIPTION INITIATION FACTOR TFIID SUBUNIT 11"/>
    <property type="match status" value="1"/>
</dbReference>
<dbReference type="OrthoDB" id="28335at2759"/>
<evidence type="ECO:0000256" key="2">
    <source>
        <dbReference type="ARBA" id="ARBA00009788"/>
    </source>
</evidence>
<feature type="compositionally biased region" description="Basic residues" evidence="6">
    <location>
        <begin position="92"/>
        <end position="104"/>
    </location>
</feature>
<feature type="domain" description="TAFII28-like protein" evidence="7">
    <location>
        <begin position="192"/>
        <end position="250"/>
    </location>
</feature>
<comment type="subcellular location">
    <subcellularLocation>
        <location evidence="1">Nucleus</location>
    </subcellularLocation>
</comment>
<dbReference type="Pfam" id="PF04719">
    <property type="entry name" value="TAFII28"/>
    <property type="match status" value="1"/>
</dbReference>
<proteinExistence type="inferred from homology"/>
<reference evidence="8 9" key="1">
    <citation type="submission" date="2016-03" db="EMBL/GenBank/DDBJ databases">
        <authorList>
            <person name="Ploux O."/>
        </authorList>
    </citation>
    <scope>NUCLEOTIDE SEQUENCE [LARGE SCALE GENOMIC DNA]</scope>
    <source>
        <strain evidence="8 9">URUG2</strain>
    </source>
</reference>
<evidence type="ECO:0000313" key="8">
    <source>
        <dbReference type="EMBL" id="CZT21644.1"/>
    </source>
</evidence>
<dbReference type="InterPro" id="IPR045127">
    <property type="entry name" value="TAF11-like"/>
</dbReference>
<protein>
    <recommendedName>
        <fullName evidence="7">TAFII28-like protein domain-containing protein</fullName>
    </recommendedName>
</protein>
<keyword evidence="9" id="KW-1185">Reference proteome</keyword>
<dbReference type="PANTHER" id="PTHR13218">
    <property type="entry name" value="TRANSCRIPTION INITIATION FACTOR TFIID SUBUNIT 11-RELATED"/>
    <property type="match status" value="1"/>
</dbReference>
<evidence type="ECO:0000256" key="1">
    <source>
        <dbReference type="ARBA" id="ARBA00004123"/>
    </source>
</evidence>
<dbReference type="GO" id="GO:0051123">
    <property type="term" value="P:RNA polymerase II preinitiation complex assembly"/>
    <property type="evidence" value="ECO:0007669"/>
    <property type="project" value="InterPro"/>
</dbReference>
<evidence type="ECO:0000256" key="3">
    <source>
        <dbReference type="ARBA" id="ARBA00023015"/>
    </source>
</evidence>
<dbReference type="SUPFAM" id="SSF47113">
    <property type="entry name" value="Histone-fold"/>
    <property type="match status" value="1"/>
</dbReference>
<dbReference type="EMBL" id="FJUY01000011">
    <property type="protein sequence ID" value="CZT21644.1"/>
    <property type="molecule type" value="Genomic_DNA"/>
</dbReference>
<dbReference type="InterPro" id="IPR006809">
    <property type="entry name" value="TAFII28_dom"/>
</dbReference>
<sequence length="446" mass="48148">MASPPYSTASSPPGPANLSLPRQRPNIGLSLPPKHRKNSSASNHATSAHPLRQTSFPPSEGYEREAFSPADSLDSLDDADIRSAVGEDTSNNKKRKRGEKRGRGRPPNNPRANAAKKAGSVNGSESTTKRGAPGAPSIVTHSDEEDEDEEAGENDGEGPGRAAGDFSLLPAEMDRDKQRKFLFREAVPPAHQARYDSFNTVKLKAGEVRKLVNSTLSQSVPANVVTVVGSYTKMFAGMLIEAAREAQAERLAVMEKRPDGEPNPAFVRLKAMEEPPEVEWETESESGSGSASGSEGEEEGGDKEKTPQDGLPDGDPDSADEKEAEETTAVAALPHNNDDGDDENNHNTTATEKPVKSKRKRPKLSHPDPLNTDLPEHDFSTVEPGAWNLAKYIEDSDRGPLQPDDLREALRRYKRSRAGGSVGYTGISLEGRESVAARMGGRRLFK</sequence>
<dbReference type="Proteomes" id="UP000225277">
    <property type="component" value="Unassembled WGS sequence"/>
</dbReference>
<evidence type="ECO:0000256" key="6">
    <source>
        <dbReference type="SAM" id="MobiDB-lite"/>
    </source>
</evidence>
<feature type="compositionally biased region" description="Acidic residues" evidence="6">
    <location>
        <begin position="274"/>
        <end position="284"/>
    </location>
</feature>
<dbReference type="GO" id="GO:0016251">
    <property type="term" value="F:RNA polymerase II general transcription initiation factor activity"/>
    <property type="evidence" value="ECO:0007669"/>
    <property type="project" value="TreeGrafter"/>
</dbReference>
<accession>A0A2D3VFI1</accession>
<organism evidence="8 9">
    <name type="scientific">Ramularia collo-cygni</name>
    <dbReference type="NCBI Taxonomy" id="112498"/>
    <lineage>
        <taxon>Eukaryota</taxon>
        <taxon>Fungi</taxon>
        <taxon>Dikarya</taxon>
        <taxon>Ascomycota</taxon>
        <taxon>Pezizomycotina</taxon>
        <taxon>Dothideomycetes</taxon>
        <taxon>Dothideomycetidae</taxon>
        <taxon>Mycosphaerellales</taxon>
        <taxon>Mycosphaerellaceae</taxon>
        <taxon>Ramularia</taxon>
    </lineage>
</organism>
<feature type="compositionally biased region" description="Acidic residues" evidence="6">
    <location>
        <begin position="143"/>
        <end position="156"/>
    </location>
</feature>
<evidence type="ECO:0000313" key="9">
    <source>
        <dbReference type="Proteomes" id="UP000225277"/>
    </source>
</evidence>
<keyword evidence="3" id="KW-0805">Transcription regulation</keyword>
<evidence type="ECO:0000256" key="5">
    <source>
        <dbReference type="ARBA" id="ARBA00023242"/>
    </source>
</evidence>
<feature type="compositionally biased region" description="Acidic residues" evidence="6">
    <location>
        <begin position="312"/>
        <end position="326"/>
    </location>
</feature>
<dbReference type="Gene3D" id="1.10.20.10">
    <property type="entry name" value="Histone, subunit A"/>
    <property type="match status" value="1"/>
</dbReference>
<keyword evidence="5" id="KW-0539">Nucleus</keyword>
<feature type="compositionally biased region" description="Low complexity" evidence="6">
    <location>
        <begin position="1"/>
        <end position="11"/>
    </location>
</feature>
<evidence type="ECO:0000256" key="4">
    <source>
        <dbReference type="ARBA" id="ARBA00023163"/>
    </source>
</evidence>
<keyword evidence="4" id="KW-0804">Transcription</keyword>
<feature type="region of interest" description="Disordered" evidence="6">
    <location>
        <begin position="1"/>
        <end position="171"/>
    </location>
</feature>
<dbReference type="RefSeq" id="XP_023628533.1">
    <property type="nucleotide sequence ID" value="XM_023772765.1"/>
</dbReference>
<dbReference type="GO" id="GO:0005669">
    <property type="term" value="C:transcription factor TFIID complex"/>
    <property type="evidence" value="ECO:0007669"/>
    <property type="project" value="InterPro"/>
</dbReference>
<feature type="compositionally biased region" description="Low complexity" evidence="6">
    <location>
        <begin position="39"/>
        <end position="49"/>
    </location>
</feature>
<dbReference type="InterPro" id="IPR009072">
    <property type="entry name" value="Histone-fold"/>
</dbReference>
<feature type="compositionally biased region" description="Low complexity" evidence="6">
    <location>
        <begin position="285"/>
        <end position="294"/>
    </location>
</feature>
<dbReference type="STRING" id="112498.A0A2D3VFI1"/>
<dbReference type="GeneID" id="35602624"/>
<evidence type="ECO:0000259" key="7">
    <source>
        <dbReference type="Pfam" id="PF04719"/>
    </source>
</evidence>
<name>A0A2D3VFI1_9PEZI</name>
<gene>
    <name evidence="8" type="ORF">RCC_07509</name>
</gene>
<feature type="region of interest" description="Disordered" evidence="6">
    <location>
        <begin position="272"/>
        <end position="379"/>
    </location>
</feature>